<evidence type="ECO:0000313" key="7">
    <source>
        <dbReference type="Proteomes" id="UP001162640"/>
    </source>
</evidence>
<dbReference type="PROSITE" id="PS00751">
    <property type="entry name" value="TCP1_2"/>
    <property type="match status" value="1"/>
</dbReference>
<reference evidence="7" key="1">
    <citation type="journal article" date="2023" name="Commun. Biol.">
        <title>Genome analysis of Parmales, the sister group of diatoms, reveals the evolutionary specialization of diatoms from phago-mixotrophs to photoautotrophs.</title>
        <authorList>
            <person name="Ban H."/>
            <person name="Sato S."/>
            <person name="Yoshikawa S."/>
            <person name="Yamada K."/>
            <person name="Nakamura Y."/>
            <person name="Ichinomiya M."/>
            <person name="Sato N."/>
            <person name="Blanc-Mathieu R."/>
            <person name="Endo H."/>
            <person name="Kuwata A."/>
            <person name="Ogata H."/>
        </authorList>
    </citation>
    <scope>NUCLEOTIDE SEQUENCE [LARGE SCALE GENOMIC DNA]</scope>
</reference>
<dbReference type="Gene3D" id="3.30.260.10">
    <property type="entry name" value="TCP-1-like chaperonin intermediate domain"/>
    <property type="match status" value="1"/>
</dbReference>
<evidence type="ECO:0000256" key="4">
    <source>
        <dbReference type="ARBA" id="ARBA00023186"/>
    </source>
</evidence>
<dbReference type="SUPFAM" id="SSF48592">
    <property type="entry name" value="GroEL equatorial domain-like"/>
    <property type="match status" value="1"/>
</dbReference>
<comment type="caution">
    <text evidence="6">The sequence shown here is derived from an EMBL/GenBank/DDBJ whole genome shotgun (WGS) entry which is preliminary data.</text>
</comment>
<evidence type="ECO:0000256" key="1">
    <source>
        <dbReference type="ARBA" id="ARBA00008020"/>
    </source>
</evidence>
<dbReference type="InterPro" id="IPR027413">
    <property type="entry name" value="GROEL-like_equatorial_sf"/>
</dbReference>
<dbReference type="GO" id="GO:0016887">
    <property type="term" value="F:ATP hydrolysis activity"/>
    <property type="evidence" value="ECO:0007669"/>
    <property type="project" value="InterPro"/>
</dbReference>
<dbReference type="InterPro" id="IPR002423">
    <property type="entry name" value="Cpn60/GroEL/TCP-1"/>
</dbReference>
<dbReference type="Gene3D" id="1.10.560.10">
    <property type="entry name" value="GroEL-like equatorial domain"/>
    <property type="match status" value="2"/>
</dbReference>
<dbReference type="InterPro" id="IPR002194">
    <property type="entry name" value="Chaperonin_TCP-1_CS"/>
</dbReference>
<name>A0A9W7B4E9_9STRA</name>
<dbReference type="InterPro" id="IPR027410">
    <property type="entry name" value="TCP-1-like_intermed_sf"/>
</dbReference>
<dbReference type="GO" id="GO:0005524">
    <property type="term" value="F:ATP binding"/>
    <property type="evidence" value="ECO:0007669"/>
    <property type="project" value="UniProtKB-KW"/>
</dbReference>
<dbReference type="AlphaFoldDB" id="A0A9W7B4E9"/>
<dbReference type="PRINTS" id="PR00304">
    <property type="entry name" value="TCOMPLEXTCP1"/>
</dbReference>
<keyword evidence="2 5" id="KW-0547">Nucleotide-binding</keyword>
<protein>
    <submittedName>
        <fullName evidence="6">Uncharacterized protein</fullName>
    </submittedName>
</protein>
<sequence>MSMVFDEYGRPFIILKEQQAKARIKGIEAQKSNILAAKAISSILRTSLGPKGMDKMLVDADGDVAITNDGATILERMEVQHQVAKLLVELSQSQDNELLDRGIHPVRIAEGYESACEVAVKTLSEIGDVIEFTKENTQPLVTTAETTLNSKIINVNRSKMAKIAVDAVLSVADLDRKDVNFDMIKMEGKPGGRLEDTEVRGARGAASESSCVRQESLKSIKAFPPAHFRYAQPSGGRCAGPRTTAAVPSFNKKSISNVLTRPPHPASQLVSGIVLDKEMSHTQMIKEITDVKCCLLTCPFEPPKPKTKHKLDIDSKEAYEKLYKHEQVSKTKNILNH</sequence>
<comment type="similarity">
    <text evidence="1 5">Belongs to the TCP-1 chaperonin family.</text>
</comment>
<dbReference type="SUPFAM" id="SSF52029">
    <property type="entry name" value="GroEL apical domain-like"/>
    <property type="match status" value="1"/>
</dbReference>
<dbReference type="InterPro" id="IPR017998">
    <property type="entry name" value="Chaperone_TCP-1"/>
</dbReference>
<dbReference type="InterPro" id="IPR027409">
    <property type="entry name" value="GroEL-like_apical_dom_sf"/>
</dbReference>
<keyword evidence="3 5" id="KW-0067">ATP-binding</keyword>
<dbReference type="PANTHER" id="PTHR11353">
    <property type="entry name" value="CHAPERONIN"/>
    <property type="match status" value="1"/>
</dbReference>
<dbReference type="SUPFAM" id="SSF54849">
    <property type="entry name" value="GroEL-intermediate domain like"/>
    <property type="match status" value="1"/>
</dbReference>
<accession>A0A9W7B4E9</accession>
<proteinExistence type="inferred from homology"/>
<evidence type="ECO:0000256" key="3">
    <source>
        <dbReference type="ARBA" id="ARBA00022840"/>
    </source>
</evidence>
<evidence type="ECO:0000313" key="6">
    <source>
        <dbReference type="EMBL" id="GMH83849.1"/>
    </source>
</evidence>
<organism evidence="6 7">
    <name type="scientific">Triparma laevis f. inornata</name>
    <dbReference type="NCBI Taxonomy" id="1714386"/>
    <lineage>
        <taxon>Eukaryota</taxon>
        <taxon>Sar</taxon>
        <taxon>Stramenopiles</taxon>
        <taxon>Ochrophyta</taxon>
        <taxon>Bolidophyceae</taxon>
        <taxon>Parmales</taxon>
        <taxon>Triparmaceae</taxon>
        <taxon>Triparma</taxon>
    </lineage>
</organism>
<evidence type="ECO:0000256" key="5">
    <source>
        <dbReference type="RuleBase" id="RU004187"/>
    </source>
</evidence>
<dbReference type="GO" id="GO:0051082">
    <property type="term" value="F:unfolded protein binding"/>
    <property type="evidence" value="ECO:0007669"/>
    <property type="project" value="InterPro"/>
</dbReference>
<gene>
    <name evidence="6" type="ORF">TL16_g09735</name>
</gene>
<evidence type="ECO:0000256" key="2">
    <source>
        <dbReference type="ARBA" id="ARBA00022741"/>
    </source>
</evidence>
<keyword evidence="4 5" id="KW-0143">Chaperone</keyword>
<dbReference type="Gene3D" id="3.50.7.10">
    <property type="entry name" value="GroEL"/>
    <property type="match status" value="1"/>
</dbReference>
<dbReference type="Proteomes" id="UP001162640">
    <property type="component" value="Unassembled WGS sequence"/>
</dbReference>
<dbReference type="GO" id="GO:0140662">
    <property type="term" value="F:ATP-dependent protein folding chaperone"/>
    <property type="evidence" value="ECO:0007669"/>
    <property type="project" value="InterPro"/>
</dbReference>
<dbReference type="PROSITE" id="PS00750">
    <property type="entry name" value="TCP1_1"/>
    <property type="match status" value="1"/>
</dbReference>
<dbReference type="Pfam" id="PF00118">
    <property type="entry name" value="Cpn60_TCP1"/>
    <property type="match status" value="2"/>
</dbReference>
<dbReference type="EMBL" id="BLQM01000335">
    <property type="protein sequence ID" value="GMH83849.1"/>
    <property type="molecule type" value="Genomic_DNA"/>
</dbReference>